<keyword evidence="4" id="KW-1185">Reference proteome</keyword>
<dbReference type="RefSeq" id="WP_150588664.1">
    <property type="nucleotide sequence ID" value="NZ_CABPSH010000002.1"/>
</dbReference>
<evidence type="ECO:0000256" key="2">
    <source>
        <dbReference type="SAM" id="SignalP"/>
    </source>
</evidence>
<evidence type="ECO:0000313" key="3">
    <source>
        <dbReference type="EMBL" id="VVD88321.1"/>
    </source>
</evidence>
<sequence length="186" mass="18886">MKHKLWAAAALSLGMASAYAQVGQVAVSDAWARGTVPGQSATGIYMTLQAPQATTLVGVSTPAAANAEVHEMKLEGTLMKMRALPNGLPLPANQPVQLKPGSYHIMLTDLKAPLKKGDTVPVTLRFESADHKKSEQHVEVPVRDLAAGAPAGGGMSGMSAMSGTGGTGGTGGMSGMSGMAHGAHSQ</sequence>
<dbReference type="Gene3D" id="2.60.40.1890">
    <property type="entry name" value="PCu(A)C copper chaperone"/>
    <property type="match status" value="1"/>
</dbReference>
<proteinExistence type="predicted"/>
<dbReference type="OrthoDB" id="9796962at2"/>
<dbReference type="InterPro" id="IPR036182">
    <property type="entry name" value="PCuAC_sf"/>
</dbReference>
<evidence type="ECO:0000313" key="4">
    <source>
        <dbReference type="Proteomes" id="UP000400981"/>
    </source>
</evidence>
<name>A0A5E4TLA0_9BURK</name>
<dbReference type="InterPro" id="IPR058248">
    <property type="entry name" value="Lxx211020-like"/>
</dbReference>
<feature type="region of interest" description="Disordered" evidence="1">
    <location>
        <begin position="147"/>
        <end position="186"/>
    </location>
</feature>
<dbReference type="AlphaFoldDB" id="A0A5E4TLA0"/>
<dbReference type="PANTHER" id="PTHR36302:SF1">
    <property type="entry name" value="COPPER CHAPERONE PCU(A)C"/>
    <property type="match status" value="1"/>
</dbReference>
<feature type="chain" id="PRO_5023044478" evidence="2">
    <location>
        <begin position="21"/>
        <end position="186"/>
    </location>
</feature>
<dbReference type="Proteomes" id="UP000400981">
    <property type="component" value="Unassembled WGS sequence"/>
</dbReference>
<feature type="compositionally biased region" description="Gly residues" evidence="1">
    <location>
        <begin position="163"/>
        <end position="175"/>
    </location>
</feature>
<reference evidence="3 4" key="1">
    <citation type="submission" date="2019-08" db="EMBL/GenBank/DDBJ databases">
        <authorList>
            <person name="Peeters C."/>
        </authorList>
    </citation>
    <scope>NUCLEOTIDE SEQUENCE [LARGE SCALE GENOMIC DNA]</scope>
    <source>
        <strain evidence="3 4">LMG 31012</strain>
    </source>
</reference>
<feature type="compositionally biased region" description="Low complexity" evidence="1">
    <location>
        <begin position="176"/>
        <end position="186"/>
    </location>
</feature>
<dbReference type="PANTHER" id="PTHR36302">
    <property type="entry name" value="BLR7088 PROTEIN"/>
    <property type="match status" value="1"/>
</dbReference>
<dbReference type="SUPFAM" id="SSF110087">
    <property type="entry name" value="DR1885-like metal-binding protein"/>
    <property type="match status" value="1"/>
</dbReference>
<evidence type="ECO:0000256" key="1">
    <source>
        <dbReference type="SAM" id="MobiDB-lite"/>
    </source>
</evidence>
<dbReference type="Pfam" id="PF04314">
    <property type="entry name" value="PCuAC"/>
    <property type="match status" value="1"/>
</dbReference>
<keyword evidence="2" id="KW-0732">Signal</keyword>
<dbReference type="InterPro" id="IPR007410">
    <property type="entry name" value="LpqE-like"/>
</dbReference>
<feature type="signal peptide" evidence="2">
    <location>
        <begin position="1"/>
        <end position="20"/>
    </location>
</feature>
<gene>
    <name evidence="3" type="ORF">PEP31012_01478</name>
</gene>
<protein>
    <submittedName>
        <fullName evidence="3">Membrane protein</fullName>
    </submittedName>
</protein>
<organism evidence="3 4">
    <name type="scientific">Pandoraea eparura</name>
    <dbReference type="NCBI Taxonomy" id="2508291"/>
    <lineage>
        <taxon>Bacteria</taxon>
        <taxon>Pseudomonadati</taxon>
        <taxon>Pseudomonadota</taxon>
        <taxon>Betaproteobacteria</taxon>
        <taxon>Burkholderiales</taxon>
        <taxon>Burkholderiaceae</taxon>
        <taxon>Pandoraea</taxon>
    </lineage>
</organism>
<accession>A0A5E4TLA0</accession>
<dbReference type="EMBL" id="CABPSH010000002">
    <property type="protein sequence ID" value="VVD88321.1"/>
    <property type="molecule type" value="Genomic_DNA"/>
</dbReference>